<comment type="subcellular location">
    <subcellularLocation>
        <location evidence="1">Membrane</location>
        <topology evidence="1">Single-pass type II membrane protein</topology>
    </subcellularLocation>
</comment>
<protein>
    <recommendedName>
        <fullName evidence="4">N-acetylgalactosaminide beta-1,3-galactosyltransferase</fullName>
        <ecNumber evidence="4">2.4.1.122</ecNumber>
    </recommendedName>
</protein>
<evidence type="ECO:0000256" key="3">
    <source>
        <dbReference type="ARBA" id="ARBA00006462"/>
    </source>
</evidence>
<dbReference type="AlphaFoldDB" id="W3WSD1"/>
<evidence type="ECO:0000256" key="5">
    <source>
        <dbReference type="ARBA" id="ARBA00022676"/>
    </source>
</evidence>
<dbReference type="OrthoDB" id="414175at2759"/>
<keyword evidence="8" id="KW-0547">Nucleotide-binding</keyword>
<dbReference type="InterPro" id="IPR026050">
    <property type="entry name" value="C1GALT1/C1GALT1_chp1"/>
</dbReference>
<dbReference type="OMA" id="WQFEQTW"/>
<dbReference type="GO" id="GO:0016263">
    <property type="term" value="F:glycoprotein-N-acetylgalactosamine 3-beta-galactosyltransferase activity"/>
    <property type="evidence" value="ECO:0007669"/>
    <property type="project" value="UniProtKB-EC"/>
</dbReference>
<evidence type="ECO:0000256" key="10">
    <source>
        <dbReference type="ARBA" id="ARBA00022989"/>
    </source>
</evidence>
<dbReference type="Pfam" id="PF02434">
    <property type="entry name" value="Fringe"/>
    <property type="match status" value="1"/>
</dbReference>
<keyword evidence="6" id="KW-0808">Transferase</keyword>
<keyword evidence="5" id="KW-0328">Glycosyltransferase</keyword>
<dbReference type="PANTHER" id="PTHR23033">
    <property type="entry name" value="BETA1,3-GALACTOSYLTRANSFERASE"/>
    <property type="match status" value="1"/>
</dbReference>
<proteinExistence type="inferred from homology"/>
<gene>
    <name evidence="14" type="ORF">PFICI_11469</name>
</gene>
<evidence type="ECO:0000256" key="11">
    <source>
        <dbReference type="ARBA" id="ARBA00023136"/>
    </source>
</evidence>
<evidence type="ECO:0000313" key="14">
    <source>
        <dbReference type="EMBL" id="ETS76082.1"/>
    </source>
</evidence>
<dbReference type="EMBL" id="KI912117">
    <property type="protein sequence ID" value="ETS76082.1"/>
    <property type="molecule type" value="Genomic_DNA"/>
</dbReference>
<dbReference type="HOGENOM" id="CLU_022549_3_1_1"/>
<dbReference type="STRING" id="1229662.W3WSD1"/>
<dbReference type="InterPro" id="IPR003378">
    <property type="entry name" value="Fringe-like_glycosylTrfase"/>
</dbReference>
<dbReference type="PANTHER" id="PTHR23033:SF47">
    <property type="entry name" value="APPLE DOMAIN-CONTAINING PROTEIN-RELATED"/>
    <property type="match status" value="1"/>
</dbReference>
<sequence>MLGQKGMRRRGFRLMIVSFILTISFMLYLNKFQYSIASFSSSSIIAHGPSPICPKLFMSDNVAVVLRTGATESQEKLPVHFDTVMSCVSDFIVYSDYNETIQGCQTHDVLSDVDDTIKDTATEFALYKHLHTHGREGLSYKTMYGSGPSGAEENAGWKLDKWKFLPMVDRALQDRPNATWFVFIEGDTYMLWQNMLAYLAKFDAAEPHYLGKHMYINNILFGHGGSGFVLSRRAAEKVSHHWRQHLNEYNQLTQKEWAGDAILGKALKDAGVDMFWAFPHLQGDSLTTIDWNVTKLEREPWCYAPTTFHHMNEAEFRQLWHFERQWLAKWGPGGGPAPRFRDIFKGLVLPKLRPEIKDWDNLSSGREYSDAVLANWSDEQKTSLHQSEREAHFSFQHCRSACESKPTCLQFSFNNGVCFTSDELKLGHAVDSSCLEYSNAAGKCTKSSKAKVDATAPGKAGIASGWIMSRVAKYVSDLDQSCQNKGEKDWVI</sequence>
<evidence type="ECO:0000256" key="1">
    <source>
        <dbReference type="ARBA" id="ARBA00004606"/>
    </source>
</evidence>
<evidence type="ECO:0000256" key="6">
    <source>
        <dbReference type="ARBA" id="ARBA00022679"/>
    </source>
</evidence>
<evidence type="ECO:0000313" key="15">
    <source>
        <dbReference type="Proteomes" id="UP000030651"/>
    </source>
</evidence>
<name>W3WSD1_PESFW</name>
<dbReference type="EC" id="2.4.1.122" evidence="4"/>
<evidence type="ECO:0000256" key="7">
    <source>
        <dbReference type="ARBA" id="ARBA00022692"/>
    </source>
</evidence>
<dbReference type="eggNOG" id="KOG2246">
    <property type="taxonomic scope" value="Eukaryota"/>
</dbReference>
<evidence type="ECO:0000256" key="2">
    <source>
        <dbReference type="ARBA" id="ARBA00004922"/>
    </source>
</evidence>
<dbReference type="RefSeq" id="XP_007838241.1">
    <property type="nucleotide sequence ID" value="XM_007840050.1"/>
</dbReference>
<evidence type="ECO:0000256" key="12">
    <source>
        <dbReference type="SAM" id="Phobius"/>
    </source>
</evidence>
<keyword evidence="7 12" id="KW-0812">Transmembrane</keyword>
<dbReference type="Gene3D" id="3.90.550.50">
    <property type="match status" value="1"/>
</dbReference>
<comment type="pathway">
    <text evidence="2">Protein modification; protein glycosylation.</text>
</comment>
<keyword evidence="10 12" id="KW-1133">Transmembrane helix</keyword>
<evidence type="ECO:0000256" key="4">
    <source>
        <dbReference type="ARBA" id="ARBA00012557"/>
    </source>
</evidence>
<evidence type="ECO:0000256" key="8">
    <source>
        <dbReference type="ARBA" id="ARBA00022741"/>
    </source>
</evidence>
<feature type="domain" description="Fringe-like glycosyltransferase" evidence="13">
    <location>
        <begin position="177"/>
        <end position="268"/>
    </location>
</feature>
<dbReference type="GO" id="GO:0000166">
    <property type="term" value="F:nucleotide binding"/>
    <property type="evidence" value="ECO:0007669"/>
    <property type="project" value="UniProtKB-KW"/>
</dbReference>
<evidence type="ECO:0000256" key="9">
    <source>
        <dbReference type="ARBA" id="ARBA00022968"/>
    </source>
</evidence>
<dbReference type="InParanoid" id="W3WSD1"/>
<keyword evidence="9" id="KW-0735">Signal-anchor</keyword>
<comment type="similarity">
    <text evidence="3">Belongs to the glycosyltransferase 31 family. Beta3-Gal-T subfamily.</text>
</comment>
<dbReference type="KEGG" id="pfy:PFICI_11469"/>
<dbReference type="GeneID" id="19276482"/>
<accession>W3WSD1</accession>
<keyword evidence="11 12" id="KW-0472">Membrane</keyword>
<reference evidence="15" key="1">
    <citation type="journal article" date="2015" name="BMC Genomics">
        <title>Genomic and transcriptomic analysis of the endophytic fungus Pestalotiopsis fici reveals its lifestyle and high potential for synthesis of natural products.</title>
        <authorList>
            <person name="Wang X."/>
            <person name="Zhang X."/>
            <person name="Liu L."/>
            <person name="Xiang M."/>
            <person name="Wang W."/>
            <person name="Sun X."/>
            <person name="Che Y."/>
            <person name="Guo L."/>
            <person name="Liu G."/>
            <person name="Guo L."/>
            <person name="Wang C."/>
            <person name="Yin W.B."/>
            <person name="Stadler M."/>
            <person name="Zhang X."/>
            <person name="Liu X."/>
        </authorList>
    </citation>
    <scope>NUCLEOTIDE SEQUENCE [LARGE SCALE GENOMIC DNA]</scope>
    <source>
        <strain evidence="15">W106-1 / CGMCC3.15140</strain>
    </source>
</reference>
<organism evidence="14 15">
    <name type="scientific">Pestalotiopsis fici (strain W106-1 / CGMCC3.15140)</name>
    <dbReference type="NCBI Taxonomy" id="1229662"/>
    <lineage>
        <taxon>Eukaryota</taxon>
        <taxon>Fungi</taxon>
        <taxon>Dikarya</taxon>
        <taxon>Ascomycota</taxon>
        <taxon>Pezizomycotina</taxon>
        <taxon>Sordariomycetes</taxon>
        <taxon>Xylariomycetidae</taxon>
        <taxon>Amphisphaeriales</taxon>
        <taxon>Sporocadaceae</taxon>
        <taxon>Pestalotiopsis</taxon>
    </lineage>
</organism>
<dbReference type="Proteomes" id="UP000030651">
    <property type="component" value="Unassembled WGS sequence"/>
</dbReference>
<keyword evidence="15" id="KW-1185">Reference proteome</keyword>
<feature type="transmembrane region" description="Helical" evidence="12">
    <location>
        <begin position="12"/>
        <end position="29"/>
    </location>
</feature>
<dbReference type="GO" id="GO:0016020">
    <property type="term" value="C:membrane"/>
    <property type="evidence" value="ECO:0007669"/>
    <property type="project" value="UniProtKB-SubCell"/>
</dbReference>
<evidence type="ECO:0000259" key="13">
    <source>
        <dbReference type="Pfam" id="PF02434"/>
    </source>
</evidence>